<name>A0A2P6CCW6_9FLAO</name>
<keyword evidence="1" id="KW-0175">Coiled coil</keyword>
<protein>
    <submittedName>
        <fullName evidence="2">Uncharacterized protein</fullName>
    </submittedName>
</protein>
<organism evidence="2 3">
    <name type="scientific">Polaribacter butkevichii</name>
    <dbReference type="NCBI Taxonomy" id="218490"/>
    <lineage>
        <taxon>Bacteria</taxon>
        <taxon>Pseudomonadati</taxon>
        <taxon>Bacteroidota</taxon>
        <taxon>Flavobacteriia</taxon>
        <taxon>Flavobacteriales</taxon>
        <taxon>Flavobacteriaceae</taxon>
    </lineage>
</organism>
<dbReference type="Proteomes" id="UP000247345">
    <property type="component" value="Unassembled WGS sequence"/>
</dbReference>
<comment type="caution">
    <text evidence="2">The sequence shown here is derived from an EMBL/GenBank/DDBJ whole genome shotgun (WGS) entry which is preliminary data.</text>
</comment>
<reference evidence="2 3" key="1">
    <citation type="submission" date="2016-12" db="EMBL/GenBank/DDBJ databases">
        <title>Trade-off between light-utilization and light-protection in marine flavobacteria.</title>
        <authorList>
            <person name="Kumagai Y."/>
            <person name="Yoshizawa S."/>
            <person name="Kogure K."/>
            <person name="Iwasaki W."/>
        </authorList>
    </citation>
    <scope>NUCLEOTIDE SEQUENCE [LARGE SCALE GENOMIC DNA]</scope>
    <source>
        <strain evidence="2 3">KCTC 12100</strain>
    </source>
</reference>
<dbReference type="EMBL" id="MSCK01000001">
    <property type="protein sequence ID" value="PQJ72751.1"/>
    <property type="molecule type" value="Genomic_DNA"/>
</dbReference>
<keyword evidence="3" id="KW-1185">Reference proteome</keyword>
<evidence type="ECO:0000313" key="2">
    <source>
        <dbReference type="EMBL" id="PQJ72751.1"/>
    </source>
</evidence>
<dbReference type="OrthoDB" id="9777694at2"/>
<feature type="coiled-coil region" evidence="1">
    <location>
        <begin position="256"/>
        <end position="288"/>
    </location>
</feature>
<evidence type="ECO:0000256" key="1">
    <source>
        <dbReference type="SAM" id="Coils"/>
    </source>
</evidence>
<dbReference type="AlphaFoldDB" id="A0A2P6CCW6"/>
<sequence>MENKSLTRIELYNLVWTKPVTHIAKEYGFSDTAIRKICIKHKIPLPKLGYWSKLKFNKKVQKTKLPKQDENPKISLIKKSYTPSTELTFIKEKIQNSFGNKLEVPKKLNKPHKFITATKVYHNKLKIRNKKKDWTMKIDTLDVISIDVSDKLFARALKFMNTLIFLLEKNDYQITANLKTKITIREQHYTIRLIEKHKRVKKETTYSWDSFDLEPTGNLCLKLEHSYPIKEWSDSKTKPIEEKLIDIISWLELKVKKDEQQAIKNAIRHKQQEEKRKKAGELQRLKNEELSKFESLFLTATRWHKSQYIRNYIKEFEDFAIKSNNLNIKKKEWIDWAKEKADWYDPFIEKEIDLLENIDRDTLKEKSRYHY</sequence>
<evidence type="ECO:0000313" key="3">
    <source>
        <dbReference type="Proteomes" id="UP000247345"/>
    </source>
</evidence>
<accession>A0A2P6CCW6</accession>
<proteinExistence type="predicted"/>
<dbReference type="RefSeq" id="WP_105048412.1">
    <property type="nucleotide sequence ID" value="NZ_CP150661.1"/>
</dbReference>
<gene>
    <name evidence="2" type="ORF">BTO14_05530</name>
</gene>